<dbReference type="PANTHER" id="PTHR13315">
    <property type="entry name" value="METALLO PHOSPHOESTERASE RELATED"/>
    <property type="match status" value="1"/>
</dbReference>
<keyword evidence="3 6" id="KW-1133">Transmembrane helix</keyword>
<dbReference type="InterPro" id="IPR004843">
    <property type="entry name" value="Calcineurin-like_PHP"/>
</dbReference>
<dbReference type="GO" id="GO:0016787">
    <property type="term" value="F:hydrolase activity"/>
    <property type="evidence" value="ECO:0007669"/>
    <property type="project" value="InterPro"/>
</dbReference>
<dbReference type="GO" id="GO:0005783">
    <property type="term" value="C:endoplasmic reticulum"/>
    <property type="evidence" value="ECO:0007669"/>
    <property type="project" value="TreeGrafter"/>
</dbReference>
<comment type="caution">
    <text evidence="8">The sequence shown here is derived from an EMBL/GenBank/DDBJ whole genome shotgun (WGS) entry which is preliminary data.</text>
</comment>
<dbReference type="OrthoDB" id="5977743at2759"/>
<dbReference type="GO" id="GO:0016020">
    <property type="term" value="C:membrane"/>
    <property type="evidence" value="ECO:0007669"/>
    <property type="project" value="UniProtKB-SubCell"/>
</dbReference>
<dbReference type="Pfam" id="PF00149">
    <property type="entry name" value="Metallophos"/>
    <property type="match status" value="1"/>
</dbReference>
<evidence type="ECO:0000256" key="4">
    <source>
        <dbReference type="ARBA" id="ARBA00023136"/>
    </source>
</evidence>
<evidence type="ECO:0000256" key="3">
    <source>
        <dbReference type="ARBA" id="ARBA00022989"/>
    </source>
</evidence>
<name>A0A9P3ULQ1_LYOSH</name>
<evidence type="ECO:0000256" key="1">
    <source>
        <dbReference type="ARBA" id="ARBA00004141"/>
    </source>
</evidence>
<dbReference type="InterPro" id="IPR033308">
    <property type="entry name" value="PGAP5/Cdc1/Ted1"/>
</dbReference>
<comment type="subcellular location">
    <subcellularLocation>
        <location evidence="1">Membrane</location>
        <topology evidence="1">Multi-pass membrane protein</topology>
    </subcellularLocation>
</comment>
<dbReference type="Proteomes" id="UP001063166">
    <property type="component" value="Unassembled WGS sequence"/>
</dbReference>
<feature type="transmembrane region" description="Helical" evidence="6">
    <location>
        <begin position="365"/>
        <end position="386"/>
    </location>
</feature>
<dbReference type="GO" id="GO:0006506">
    <property type="term" value="P:GPI anchor biosynthetic process"/>
    <property type="evidence" value="ECO:0007669"/>
    <property type="project" value="InterPro"/>
</dbReference>
<accession>A0A9P3ULQ1</accession>
<feature type="region of interest" description="Disordered" evidence="5">
    <location>
        <begin position="402"/>
        <end position="464"/>
    </location>
</feature>
<keyword evidence="9" id="KW-1185">Reference proteome</keyword>
<evidence type="ECO:0000313" key="9">
    <source>
        <dbReference type="Proteomes" id="UP001063166"/>
    </source>
</evidence>
<evidence type="ECO:0000313" key="8">
    <source>
        <dbReference type="EMBL" id="GLB37557.1"/>
    </source>
</evidence>
<proteinExistence type="predicted"/>
<keyword evidence="4 6" id="KW-0472">Membrane</keyword>
<feature type="compositionally biased region" description="Low complexity" evidence="5">
    <location>
        <begin position="437"/>
        <end position="448"/>
    </location>
</feature>
<evidence type="ECO:0000256" key="5">
    <source>
        <dbReference type="SAM" id="MobiDB-lite"/>
    </source>
</evidence>
<dbReference type="EMBL" id="BRPK01000004">
    <property type="protein sequence ID" value="GLB37557.1"/>
    <property type="molecule type" value="Genomic_DNA"/>
</dbReference>
<feature type="transmembrane region" description="Helical" evidence="6">
    <location>
        <begin position="20"/>
        <end position="45"/>
    </location>
</feature>
<sequence>MHLGERRKFKTSSHLYSRTLTINFFRLCWVVVIIWGELGVFYWSLSSCKWPELYPSLEKPTRVLLVADPQVQVTLEIGERPTTFSPLRRFIFDLNLKKSWHVTTRLRPNVVIFLGDMLAGGRFVDDEIEYQKHVHKFKSMFTLNSAVSVFYIPGNNDVGMGVSSSSSRAVRNYYSNAFGPFNQRVVIRNHTFLLIDAAGLVDEDYQRAGYGVGFDKWSALPGGTTSFVKNLERGDNPLFLLSHIPLARPDSASCGPLREQGTIRRGVGHGYQNTLGKQTTAFLLRSLRPSAVYSGDNRDYCEYTHTVRNKSEDASADVREVTVKSFSMANHIRRPGFQLLTLTDPTTNLTQKSFRDSPCTLPDQYGIYFSLYLPFFTFTALTLVVLSGIRRRRRRAPLIEPLDLSPQSSGESTPIPVPESAIWSPYTPAASTSPRGTLPSSLRTPTTLAGPTLRASKPATPLGSPLLPPLYYSHEEDDESMYPAQYATRKDGQAPDDEEWSAVHNRITSDSQIPRFTSAPGLTSSAKRHWSWSWTFVFRGRRRRMSIRAATFSWSTLTTLAELFKAGERTPMLRHHVLRMTLRDALSIFWPVVIVWTLLTWWIF</sequence>
<reference evidence="8" key="1">
    <citation type="submission" date="2022-07" db="EMBL/GenBank/DDBJ databases">
        <title>The genome of Lyophyllum shimeji provides insight into the initial evolution of ectomycorrhizal fungal genome.</title>
        <authorList>
            <person name="Kobayashi Y."/>
            <person name="Shibata T."/>
            <person name="Hirakawa H."/>
            <person name="Shigenobu S."/>
            <person name="Nishiyama T."/>
            <person name="Yamada A."/>
            <person name="Hasebe M."/>
            <person name="Kawaguchi M."/>
        </authorList>
    </citation>
    <scope>NUCLEOTIDE SEQUENCE</scope>
    <source>
        <strain evidence="8">AT787</strain>
    </source>
</reference>
<feature type="domain" description="Calcineurin-like phosphoesterase" evidence="7">
    <location>
        <begin position="62"/>
        <end position="258"/>
    </location>
</feature>
<dbReference type="AlphaFoldDB" id="A0A9P3ULQ1"/>
<dbReference type="InterPro" id="IPR029052">
    <property type="entry name" value="Metallo-depent_PP-like"/>
</dbReference>
<feature type="transmembrane region" description="Helical" evidence="6">
    <location>
        <begin position="582"/>
        <end position="603"/>
    </location>
</feature>
<evidence type="ECO:0000256" key="6">
    <source>
        <dbReference type="SAM" id="Phobius"/>
    </source>
</evidence>
<protein>
    <submittedName>
        <fullName evidence="8">Calcineurin-like phosphoesterase</fullName>
    </submittedName>
</protein>
<organism evidence="8 9">
    <name type="scientific">Lyophyllum shimeji</name>
    <name type="common">Hon-shimeji</name>
    <name type="synonym">Tricholoma shimeji</name>
    <dbReference type="NCBI Taxonomy" id="47721"/>
    <lineage>
        <taxon>Eukaryota</taxon>
        <taxon>Fungi</taxon>
        <taxon>Dikarya</taxon>
        <taxon>Basidiomycota</taxon>
        <taxon>Agaricomycotina</taxon>
        <taxon>Agaricomycetes</taxon>
        <taxon>Agaricomycetidae</taxon>
        <taxon>Agaricales</taxon>
        <taxon>Tricholomatineae</taxon>
        <taxon>Lyophyllaceae</taxon>
        <taxon>Lyophyllum</taxon>
    </lineage>
</organism>
<dbReference type="PANTHER" id="PTHR13315:SF4">
    <property type="entry name" value="METALLOPHOSPHOESTERASE, ISOFORM E"/>
    <property type="match status" value="1"/>
</dbReference>
<keyword evidence="2 6" id="KW-0812">Transmembrane</keyword>
<evidence type="ECO:0000259" key="7">
    <source>
        <dbReference type="Pfam" id="PF00149"/>
    </source>
</evidence>
<gene>
    <name evidence="8" type="ORF">LshimejAT787_0406080</name>
</gene>
<dbReference type="SUPFAM" id="SSF56300">
    <property type="entry name" value="Metallo-dependent phosphatases"/>
    <property type="match status" value="1"/>
</dbReference>
<evidence type="ECO:0000256" key="2">
    <source>
        <dbReference type="ARBA" id="ARBA00022692"/>
    </source>
</evidence>